<evidence type="ECO:0000259" key="10">
    <source>
        <dbReference type="Pfam" id="PF24877"/>
    </source>
</evidence>
<name>A0ABN2WJI5_9MICO</name>
<evidence type="ECO:0000256" key="4">
    <source>
        <dbReference type="ARBA" id="ARBA00023004"/>
    </source>
</evidence>
<keyword evidence="7" id="KW-0028">Amino-acid biosynthesis</keyword>
<keyword evidence="2" id="KW-0001">2Fe-2S</keyword>
<dbReference type="PROSITE" id="PS00886">
    <property type="entry name" value="ILVD_EDD_1"/>
    <property type="match status" value="1"/>
</dbReference>
<dbReference type="NCBIfam" id="NF009560">
    <property type="entry name" value="PRK13017.1"/>
    <property type="match status" value="1"/>
</dbReference>
<gene>
    <name evidence="11" type="ORF">GCM10009823_12540</name>
</gene>
<feature type="compositionally biased region" description="Basic and acidic residues" evidence="8">
    <location>
        <begin position="1"/>
        <end position="17"/>
    </location>
</feature>
<dbReference type="PANTHER" id="PTHR43183">
    <property type="entry name" value="HYPOTHETICAL DIHYDROXYACID DEHYDRATASE (EUROFUNG)-RELATED"/>
    <property type="match status" value="1"/>
</dbReference>
<dbReference type="Gene3D" id="3.50.30.80">
    <property type="entry name" value="IlvD/EDD C-terminal domain-like"/>
    <property type="match status" value="1"/>
</dbReference>
<evidence type="ECO:0000313" key="12">
    <source>
        <dbReference type="Proteomes" id="UP001500984"/>
    </source>
</evidence>
<dbReference type="SUPFAM" id="SSF52016">
    <property type="entry name" value="LeuD/IlvD-like"/>
    <property type="match status" value="1"/>
</dbReference>
<evidence type="ECO:0000256" key="1">
    <source>
        <dbReference type="ARBA" id="ARBA00006486"/>
    </source>
</evidence>
<keyword evidence="7" id="KW-0100">Branched-chain amino acid biosynthesis</keyword>
<evidence type="ECO:0000256" key="7">
    <source>
        <dbReference type="ARBA" id="ARBA00023304"/>
    </source>
</evidence>
<keyword evidence="4" id="KW-0408">Iron</keyword>
<dbReference type="Pfam" id="PF24877">
    <property type="entry name" value="ILV_EDD_C"/>
    <property type="match status" value="1"/>
</dbReference>
<dbReference type="InterPro" id="IPR042096">
    <property type="entry name" value="Dihydro-acid_dehy_C"/>
</dbReference>
<evidence type="ECO:0000256" key="5">
    <source>
        <dbReference type="ARBA" id="ARBA00023014"/>
    </source>
</evidence>
<keyword evidence="6" id="KW-0456">Lyase</keyword>
<evidence type="ECO:0000256" key="3">
    <source>
        <dbReference type="ARBA" id="ARBA00022723"/>
    </source>
</evidence>
<evidence type="ECO:0000256" key="8">
    <source>
        <dbReference type="SAM" id="MobiDB-lite"/>
    </source>
</evidence>
<dbReference type="PANTHER" id="PTHR43183:SF1">
    <property type="entry name" value="HYPOTHETICAL DIHYDROXY-ACID DEHYDRATASE (EUROFUNG)-RELATED"/>
    <property type="match status" value="1"/>
</dbReference>
<keyword evidence="12" id="KW-1185">Reference proteome</keyword>
<organism evidence="11 12">
    <name type="scientific">Brevibacterium salitolerans</name>
    <dbReference type="NCBI Taxonomy" id="1403566"/>
    <lineage>
        <taxon>Bacteria</taxon>
        <taxon>Bacillati</taxon>
        <taxon>Actinomycetota</taxon>
        <taxon>Actinomycetes</taxon>
        <taxon>Micrococcales</taxon>
        <taxon>Brevibacteriaceae</taxon>
        <taxon>Brevibacterium</taxon>
    </lineage>
</organism>
<dbReference type="SUPFAM" id="SSF143975">
    <property type="entry name" value="IlvD/EDD N-terminal domain-like"/>
    <property type="match status" value="1"/>
</dbReference>
<dbReference type="InterPro" id="IPR052352">
    <property type="entry name" value="Sugar_Degrad_Dehydratases"/>
</dbReference>
<dbReference type="InterPro" id="IPR020558">
    <property type="entry name" value="DiOHA_6PGluconate_deHydtase_CS"/>
</dbReference>
<accession>A0ABN2WJI5</accession>
<dbReference type="InterPro" id="IPR056740">
    <property type="entry name" value="ILV_EDD_C"/>
</dbReference>
<evidence type="ECO:0000256" key="2">
    <source>
        <dbReference type="ARBA" id="ARBA00022714"/>
    </source>
</evidence>
<dbReference type="Proteomes" id="UP001500984">
    <property type="component" value="Unassembled WGS sequence"/>
</dbReference>
<dbReference type="Pfam" id="PF00920">
    <property type="entry name" value="ILVD_EDD_N"/>
    <property type="match status" value="1"/>
</dbReference>
<comment type="similarity">
    <text evidence="1">Belongs to the IlvD/Edd family.</text>
</comment>
<dbReference type="NCBIfam" id="NF004784">
    <property type="entry name" value="PRK06131.1"/>
    <property type="match status" value="1"/>
</dbReference>
<evidence type="ECO:0000259" key="9">
    <source>
        <dbReference type="Pfam" id="PF00920"/>
    </source>
</evidence>
<feature type="domain" description="Dihydroxy-acid/6-phosphogluconate dehydratase C-terminal" evidence="10">
    <location>
        <begin position="458"/>
        <end position="644"/>
    </location>
</feature>
<evidence type="ECO:0000313" key="11">
    <source>
        <dbReference type="EMBL" id="GAA2093900.1"/>
    </source>
</evidence>
<dbReference type="InterPro" id="IPR000581">
    <property type="entry name" value="ILV_EDD_N"/>
</dbReference>
<dbReference type="InterPro" id="IPR037237">
    <property type="entry name" value="IlvD/EDD_N"/>
</dbReference>
<keyword evidence="3" id="KW-0479">Metal-binding</keyword>
<evidence type="ECO:0000256" key="6">
    <source>
        <dbReference type="ARBA" id="ARBA00023239"/>
    </source>
</evidence>
<proteinExistence type="inferred from homology"/>
<dbReference type="RefSeq" id="WP_291795029.1">
    <property type="nucleotide sequence ID" value="NZ_BAAAPZ010000004.1"/>
</dbReference>
<feature type="region of interest" description="Disordered" evidence="8">
    <location>
        <begin position="1"/>
        <end position="89"/>
    </location>
</feature>
<reference evidence="11 12" key="1">
    <citation type="journal article" date="2019" name="Int. J. Syst. Evol. Microbiol.">
        <title>The Global Catalogue of Microorganisms (GCM) 10K type strain sequencing project: providing services to taxonomists for standard genome sequencing and annotation.</title>
        <authorList>
            <consortium name="The Broad Institute Genomics Platform"/>
            <consortium name="The Broad Institute Genome Sequencing Center for Infectious Disease"/>
            <person name="Wu L."/>
            <person name="Ma J."/>
        </authorList>
    </citation>
    <scope>NUCLEOTIDE SEQUENCE [LARGE SCALE GENOMIC DNA]</scope>
    <source>
        <strain evidence="11 12">JCM 15900</strain>
    </source>
</reference>
<sequence length="689" mass="73879">MSETTPERADGTAKEAEAAQDGGGGLAGVTEYSSHSTMGYNPEGYAGAVADRAAGPRGDVPPAASADQPAEPAADAATGQATEPAVTESAAGEYVPLRWRSQEWFDNPSEPDSTILILERYLNYGLTREELQSGKPIIGIAQSGSDLTPCNRHHIELAKRVREGIRDAGGICFEFPVHPIQETGRRPTAALDRNLQYLGLVETLHGYPIDAVVLTTGCDKTTPAQLMAAATVNVPAIVLSGGPMLNGWYRGERVGTGTIAWQARDDYAAGRIDKDEYWAIVKQSSPSAGHCNTMGTASTMNAVAEALGMSLPGCSAIPAPYQERPSIAYQTGRQIVEMAYADRKPSDVMTREAFLNAIRVCSAIGGSSNAPWHLTAIAKHMGVDVGLDEWQEYGHEVPLLLDMQPAGRFLGEEFFRAGGVPAIVRELMDAGLIEEDALTVNGRSIGENCRHARTTDREVIRPVAEPLVEQAGFRVMTGTLFDNAVLKTSVIGEEFRARYLSDPQDPEAFEGSAVVFDGPEDYHRRIDDPELEIDEHSILVMRGTGPIGYPGAAEVVNMHPPARLIRAGIESLPCLGDGRQSGTSASPSILNCSPEAAAPAAPLALLRTGDRLRVDVGKGRVDLLVDAAELEDRRAALEAAGGYRFPPSQTPWQEISRSMTLQLGDGMVLEPAVKYQRVAQTQPVPRLNH</sequence>
<feature type="domain" description="Dihydroxy-acid/6-phosphogluconate dehydratase N-terminal" evidence="9">
    <location>
        <begin position="135"/>
        <end position="448"/>
    </location>
</feature>
<dbReference type="EMBL" id="BAAAPZ010000004">
    <property type="protein sequence ID" value="GAA2093900.1"/>
    <property type="molecule type" value="Genomic_DNA"/>
</dbReference>
<feature type="compositionally biased region" description="Low complexity" evidence="8">
    <location>
        <begin position="61"/>
        <end position="85"/>
    </location>
</feature>
<keyword evidence="5" id="KW-0411">Iron-sulfur</keyword>
<comment type="caution">
    <text evidence="11">The sequence shown here is derived from an EMBL/GenBank/DDBJ whole genome shotgun (WGS) entry which is preliminary data.</text>
</comment>
<protein>
    <submittedName>
        <fullName evidence="11">IlvD/Edd family dehydratase</fullName>
    </submittedName>
</protein>